<protein>
    <submittedName>
        <fullName evidence="1">Uncharacterized protein</fullName>
    </submittedName>
</protein>
<accession>A0A5B9HXB3</accession>
<sequence length="76" mass="9312">MLYTSHEKYIFGLESSSNEKTKADEYIERDYYILVKEGKSKPFYRRREVIMFEKYKEILNEKKGIVKKFTEEDALW</sequence>
<gene>
    <name evidence="1" type="ORF">FRY47_28760</name>
</gene>
<dbReference type="EMBL" id="CP042875">
    <property type="protein sequence ID" value="QEF20288.1"/>
    <property type="molecule type" value="Genomic_DNA"/>
</dbReference>
<geneLocation type="plasmid" evidence="1">
    <name>unnamed1</name>
</geneLocation>
<name>A0A5B9HXB3_BACCE</name>
<dbReference type="AlphaFoldDB" id="A0A5B9HXB3"/>
<dbReference type="RefSeq" id="WP_168455215.1">
    <property type="nucleotide sequence ID" value="NZ_CP042875.1"/>
</dbReference>
<organism evidence="1">
    <name type="scientific">Bacillus cereus</name>
    <dbReference type="NCBI Taxonomy" id="1396"/>
    <lineage>
        <taxon>Bacteria</taxon>
        <taxon>Bacillati</taxon>
        <taxon>Bacillota</taxon>
        <taxon>Bacilli</taxon>
        <taxon>Bacillales</taxon>
        <taxon>Bacillaceae</taxon>
        <taxon>Bacillus</taxon>
        <taxon>Bacillus cereus group</taxon>
    </lineage>
</organism>
<keyword evidence="1" id="KW-0614">Plasmid</keyword>
<reference evidence="1" key="1">
    <citation type="submission" date="2019-08" db="EMBL/GenBank/DDBJ databases">
        <title>Antibiosis Participates in the Biocontrol of Bucillus cereus 0-9 Against Rice Sheath Blight.</title>
        <authorList>
            <person name="Wang G."/>
            <person name="Liu F."/>
        </authorList>
    </citation>
    <scope>NUCLEOTIDE SEQUENCE</scope>
    <source>
        <strain evidence="1">09</strain>
        <plasmid evidence="1">unnamed1</plasmid>
    </source>
</reference>
<evidence type="ECO:0000313" key="1">
    <source>
        <dbReference type="EMBL" id="QEF20288.1"/>
    </source>
</evidence>
<proteinExistence type="predicted"/>